<name>A0A8H5M286_9AGAR</name>
<evidence type="ECO:0000313" key="8">
    <source>
        <dbReference type="Proteomes" id="UP000565441"/>
    </source>
</evidence>
<dbReference type="Gene3D" id="6.10.110.10">
    <property type="match status" value="1"/>
</dbReference>
<dbReference type="InterPro" id="IPR009311">
    <property type="entry name" value="IFI6/IFI27-like"/>
</dbReference>
<proteinExistence type="inferred from homology"/>
<protein>
    <submittedName>
        <fullName evidence="7">Uncharacterized protein</fullName>
    </submittedName>
</protein>
<gene>
    <name evidence="7" type="ORF">D9615_006702</name>
</gene>
<evidence type="ECO:0000313" key="7">
    <source>
        <dbReference type="EMBL" id="KAF5377961.1"/>
    </source>
</evidence>
<feature type="transmembrane region" description="Helical" evidence="6">
    <location>
        <begin position="18"/>
        <end position="39"/>
    </location>
</feature>
<dbReference type="Proteomes" id="UP000565441">
    <property type="component" value="Unassembled WGS sequence"/>
</dbReference>
<keyword evidence="3 6" id="KW-0812">Transmembrane</keyword>
<organism evidence="7 8">
    <name type="scientific">Tricholomella constricta</name>
    <dbReference type="NCBI Taxonomy" id="117010"/>
    <lineage>
        <taxon>Eukaryota</taxon>
        <taxon>Fungi</taxon>
        <taxon>Dikarya</taxon>
        <taxon>Basidiomycota</taxon>
        <taxon>Agaricomycotina</taxon>
        <taxon>Agaricomycetes</taxon>
        <taxon>Agaricomycetidae</taxon>
        <taxon>Agaricales</taxon>
        <taxon>Tricholomatineae</taxon>
        <taxon>Lyophyllaceae</taxon>
        <taxon>Tricholomella</taxon>
    </lineage>
</organism>
<dbReference type="Pfam" id="PF06140">
    <property type="entry name" value="Ifi-6-16"/>
    <property type="match status" value="1"/>
</dbReference>
<keyword evidence="5 6" id="KW-0472">Membrane</keyword>
<keyword evidence="8" id="KW-1185">Reference proteome</keyword>
<evidence type="ECO:0000256" key="4">
    <source>
        <dbReference type="ARBA" id="ARBA00022989"/>
    </source>
</evidence>
<evidence type="ECO:0000256" key="5">
    <source>
        <dbReference type="ARBA" id="ARBA00023136"/>
    </source>
</evidence>
<comment type="caution">
    <text evidence="7">The sequence shown here is derived from an EMBL/GenBank/DDBJ whole genome shotgun (WGS) entry which is preliminary data.</text>
</comment>
<evidence type="ECO:0000256" key="1">
    <source>
        <dbReference type="ARBA" id="ARBA00004141"/>
    </source>
</evidence>
<keyword evidence="4 6" id="KW-1133">Transmembrane helix</keyword>
<dbReference type="EMBL" id="JAACJP010000022">
    <property type="protein sequence ID" value="KAF5377961.1"/>
    <property type="molecule type" value="Genomic_DNA"/>
</dbReference>
<dbReference type="AlphaFoldDB" id="A0A8H5M286"/>
<feature type="transmembrane region" description="Helical" evidence="6">
    <location>
        <begin position="99"/>
        <end position="120"/>
    </location>
</feature>
<dbReference type="OrthoDB" id="440424at2759"/>
<feature type="transmembrane region" description="Helical" evidence="6">
    <location>
        <begin position="127"/>
        <end position="145"/>
    </location>
</feature>
<reference evidence="7 8" key="1">
    <citation type="journal article" date="2020" name="ISME J.">
        <title>Uncovering the hidden diversity of litter-decomposition mechanisms in mushroom-forming fungi.</title>
        <authorList>
            <person name="Floudas D."/>
            <person name="Bentzer J."/>
            <person name="Ahren D."/>
            <person name="Johansson T."/>
            <person name="Persson P."/>
            <person name="Tunlid A."/>
        </authorList>
    </citation>
    <scope>NUCLEOTIDE SEQUENCE [LARGE SCALE GENOMIC DNA]</scope>
    <source>
        <strain evidence="7 8">CBS 661.87</strain>
    </source>
</reference>
<dbReference type="GO" id="GO:0016020">
    <property type="term" value="C:membrane"/>
    <property type="evidence" value="ECO:0007669"/>
    <property type="project" value="UniProtKB-SubCell"/>
</dbReference>
<dbReference type="InterPro" id="IPR038213">
    <property type="entry name" value="IFI6/IFI27-like_sf"/>
</dbReference>
<comment type="similarity">
    <text evidence="2">Belongs to the IFI6/IFI27 family.</text>
</comment>
<evidence type="ECO:0000256" key="3">
    <source>
        <dbReference type="ARBA" id="ARBA00022692"/>
    </source>
</evidence>
<accession>A0A8H5M286</accession>
<evidence type="ECO:0000256" key="2">
    <source>
        <dbReference type="ARBA" id="ARBA00007262"/>
    </source>
</evidence>
<feature type="transmembrane region" description="Helical" evidence="6">
    <location>
        <begin position="185"/>
        <end position="207"/>
    </location>
</feature>
<sequence>MVLVATLSSHVHRYTRSMYIPILNSPYGTTVEILIDVILEWFKKLYARLEHLFAEKYPVVLQWFGKVFAQLGHFLAIAWDKTSEWLLFVPYAANELFKAHPYIVLSISWLIFLGPWILVIPLFLLQAFFFIVLHALGFGLSGITGGSPAALYQSFCFGGHTPANSLFAMLQSMGTHYNVGTVSHWVLAVIRIVSGAIGLYVLLAIILT</sequence>
<evidence type="ECO:0000256" key="6">
    <source>
        <dbReference type="SAM" id="Phobius"/>
    </source>
</evidence>
<comment type="subcellular location">
    <subcellularLocation>
        <location evidence="1">Membrane</location>
        <topology evidence="1">Multi-pass membrane protein</topology>
    </subcellularLocation>
</comment>